<dbReference type="OrthoDB" id="382908at2157"/>
<gene>
    <name evidence="1" type="ORF">C5F49_04670</name>
</gene>
<keyword evidence="2" id="KW-1185">Reference proteome</keyword>
<dbReference type="Proteomes" id="UP000509441">
    <property type="component" value="Chromosome"/>
</dbReference>
<dbReference type="KEGG" id="nox:C5F49_04670"/>
<evidence type="ECO:0000313" key="2">
    <source>
        <dbReference type="Proteomes" id="UP000509441"/>
    </source>
</evidence>
<organism evidence="1 2">
    <name type="scientific">Nitrosopumilus oxyclinae</name>
    <dbReference type="NCBI Taxonomy" id="1959104"/>
    <lineage>
        <taxon>Archaea</taxon>
        <taxon>Nitrososphaerota</taxon>
        <taxon>Nitrososphaeria</taxon>
        <taxon>Nitrosopumilales</taxon>
        <taxon>Nitrosopumilaceae</taxon>
        <taxon>Nitrosopumilus</taxon>
    </lineage>
</organism>
<sequence length="158" mass="18244">MVIVGDLIELTDDGQDLENIEILNNFDNISWTIQDGTKIPVEIFSLYSTNSGAVTINDVNFELFDRIKKSNFSHVFVHIDHYEEMFILFFEFATETESDSFEFVHFGFVPTGDFFSTLSSNPVLKIKTKNFKFSEGAMKKILEKLTEFNSKYSKNSQF</sequence>
<dbReference type="RefSeq" id="WP_179361891.1">
    <property type="nucleotide sequence ID" value="NZ_CP026994.1"/>
</dbReference>
<dbReference type="EMBL" id="CP026994">
    <property type="protein sequence ID" value="QLH04681.1"/>
    <property type="molecule type" value="Genomic_DNA"/>
</dbReference>
<protein>
    <submittedName>
        <fullName evidence="1">Uncharacterized protein</fullName>
    </submittedName>
</protein>
<dbReference type="AlphaFoldDB" id="A0A7D5RAQ5"/>
<evidence type="ECO:0000313" key="1">
    <source>
        <dbReference type="EMBL" id="QLH04681.1"/>
    </source>
</evidence>
<dbReference type="GeneID" id="56061237"/>
<accession>A0A7D5RAQ5</accession>
<reference evidence="1 2" key="1">
    <citation type="submission" date="2018-02" db="EMBL/GenBank/DDBJ databases">
        <title>Complete genome of Nitrosopumilus oxyclinae HCE1.</title>
        <authorList>
            <person name="Qin W."/>
            <person name="Zheng Y."/>
            <person name="Stahl D.A."/>
        </authorList>
    </citation>
    <scope>NUCLEOTIDE SEQUENCE [LARGE SCALE GENOMIC DNA]</scope>
    <source>
        <strain evidence="1 2">HCE1</strain>
    </source>
</reference>
<proteinExistence type="predicted"/>
<name>A0A7D5RAQ5_9ARCH</name>